<dbReference type="RefSeq" id="WP_317773018.1">
    <property type="nucleotide sequence ID" value="NZ_JAWMAJ010000076.1"/>
</dbReference>
<gene>
    <name evidence="1" type="ORF">R5A26_23080</name>
</gene>
<evidence type="ECO:0000313" key="1">
    <source>
        <dbReference type="EMBL" id="MDV7218837.1"/>
    </source>
</evidence>
<evidence type="ECO:0000313" key="2">
    <source>
        <dbReference type="Proteomes" id="UP001187346"/>
    </source>
</evidence>
<dbReference type="EMBL" id="JAWMAJ010000076">
    <property type="protein sequence ID" value="MDV7218837.1"/>
    <property type="molecule type" value="Genomic_DNA"/>
</dbReference>
<reference evidence="1 2" key="1">
    <citation type="submission" date="2023-10" db="EMBL/GenBank/DDBJ databases">
        <title>Characterization of rhizosphere-enriched actinobacteria from wheat plants lab-grown on chernevaya soil.</title>
        <authorList>
            <person name="Tikhonova E.N."/>
            <person name="Konopkin A."/>
            <person name="Kravchenko I.K."/>
        </authorList>
    </citation>
    <scope>NUCLEOTIDE SEQUENCE [LARGE SCALE GENOMIC DNA]</scope>
    <source>
        <strain evidence="1 2">RR29</strain>
    </source>
</reference>
<sequence>MNDEITAVVGHQLYSFDGRVLEIFGNYPKRFHVRYMRLSVTGPDRKGRRTVEIAAVGTRVTMSYTAAEWEQTPDLAALLEAVQTAIDSNPGHWSG</sequence>
<accession>A0ABU4FE35</accession>
<name>A0ABU4FE35_9ACTN</name>
<dbReference type="Proteomes" id="UP001187346">
    <property type="component" value="Unassembled WGS sequence"/>
</dbReference>
<proteinExistence type="predicted"/>
<protein>
    <submittedName>
        <fullName evidence="1">Uncharacterized protein</fullName>
    </submittedName>
</protein>
<keyword evidence="2" id="KW-1185">Reference proteome</keyword>
<organism evidence="1 2">
    <name type="scientific">Streptomyces prunicolor</name>
    <dbReference type="NCBI Taxonomy" id="67348"/>
    <lineage>
        <taxon>Bacteria</taxon>
        <taxon>Bacillati</taxon>
        <taxon>Actinomycetota</taxon>
        <taxon>Actinomycetes</taxon>
        <taxon>Kitasatosporales</taxon>
        <taxon>Streptomycetaceae</taxon>
        <taxon>Streptomyces</taxon>
    </lineage>
</organism>
<comment type="caution">
    <text evidence="1">The sequence shown here is derived from an EMBL/GenBank/DDBJ whole genome shotgun (WGS) entry which is preliminary data.</text>
</comment>